<feature type="domain" description="Tc1-like transposase DDE" evidence="1">
    <location>
        <begin position="1"/>
        <end position="28"/>
    </location>
</feature>
<reference evidence="2 3" key="1">
    <citation type="submission" date="2018-06" db="EMBL/GenBank/DDBJ databases">
        <title>A transcriptomic atlas of mushroom development highlights an independent origin of complex multicellularity.</title>
        <authorList>
            <consortium name="DOE Joint Genome Institute"/>
            <person name="Krizsan K."/>
            <person name="Almasi E."/>
            <person name="Merenyi Z."/>
            <person name="Sahu N."/>
            <person name="Viragh M."/>
            <person name="Koszo T."/>
            <person name="Mondo S."/>
            <person name="Kiss B."/>
            <person name="Balint B."/>
            <person name="Kues U."/>
            <person name="Barry K."/>
            <person name="Hegedus J.C."/>
            <person name="Henrissat B."/>
            <person name="Johnson J."/>
            <person name="Lipzen A."/>
            <person name="Ohm R."/>
            <person name="Nagy I."/>
            <person name="Pangilinan J."/>
            <person name="Yan J."/>
            <person name="Xiong Y."/>
            <person name="Grigoriev I.V."/>
            <person name="Hibbett D.S."/>
            <person name="Nagy L.G."/>
        </authorList>
    </citation>
    <scope>NUCLEOTIDE SEQUENCE [LARGE SCALE GENOMIC DNA]</scope>
    <source>
        <strain evidence="2 3">SZMC22713</strain>
    </source>
</reference>
<evidence type="ECO:0000313" key="3">
    <source>
        <dbReference type="Proteomes" id="UP000294933"/>
    </source>
</evidence>
<sequence length="64" mass="7444">LIYLPPYSPDFNPIEEAFSFVKLWLRRHEDDAVNADVRPWLIHRALLAITAEHAAGWFRNCGHS</sequence>
<organism evidence="2 3">
    <name type="scientific">Rickenella mellea</name>
    <dbReference type="NCBI Taxonomy" id="50990"/>
    <lineage>
        <taxon>Eukaryota</taxon>
        <taxon>Fungi</taxon>
        <taxon>Dikarya</taxon>
        <taxon>Basidiomycota</taxon>
        <taxon>Agaricomycotina</taxon>
        <taxon>Agaricomycetes</taxon>
        <taxon>Hymenochaetales</taxon>
        <taxon>Rickenellaceae</taxon>
        <taxon>Rickenella</taxon>
    </lineage>
</organism>
<proteinExistence type="predicted"/>
<dbReference type="Pfam" id="PF13358">
    <property type="entry name" value="DDE_3"/>
    <property type="match status" value="1"/>
</dbReference>
<feature type="non-terminal residue" evidence="2">
    <location>
        <position position="64"/>
    </location>
</feature>
<dbReference type="InterPro" id="IPR038717">
    <property type="entry name" value="Tc1-like_DDE_dom"/>
</dbReference>
<gene>
    <name evidence="2" type="ORF">BD410DRAFT_706342</name>
</gene>
<dbReference type="STRING" id="50990.A0A4Y7QBM2"/>
<feature type="non-terminal residue" evidence="2">
    <location>
        <position position="1"/>
    </location>
</feature>
<dbReference type="VEuPathDB" id="FungiDB:BD410DRAFT_706342"/>
<name>A0A4Y7QBM2_9AGAM</name>
<evidence type="ECO:0000313" key="2">
    <source>
        <dbReference type="EMBL" id="TDL24671.1"/>
    </source>
</evidence>
<dbReference type="InterPro" id="IPR036397">
    <property type="entry name" value="RNaseH_sf"/>
</dbReference>
<protein>
    <recommendedName>
        <fullName evidence="1">Tc1-like transposase DDE domain-containing protein</fullName>
    </recommendedName>
</protein>
<dbReference type="Proteomes" id="UP000294933">
    <property type="component" value="Unassembled WGS sequence"/>
</dbReference>
<dbReference type="GO" id="GO:0003676">
    <property type="term" value="F:nucleic acid binding"/>
    <property type="evidence" value="ECO:0007669"/>
    <property type="project" value="InterPro"/>
</dbReference>
<dbReference type="AlphaFoldDB" id="A0A4Y7QBM2"/>
<keyword evidence="3" id="KW-1185">Reference proteome</keyword>
<dbReference type="Gene3D" id="3.30.420.10">
    <property type="entry name" value="Ribonuclease H-like superfamily/Ribonuclease H"/>
    <property type="match status" value="1"/>
</dbReference>
<accession>A0A4Y7QBM2</accession>
<evidence type="ECO:0000259" key="1">
    <source>
        <dbReference type="Pfam" id="PF13358"/>
    </source>
</evidence>
<dbReference type="OrthoDB" id="2266637at2759"/>
<dbReference type="EMBL" id="ML170166">
    <property type="protein sequence ID" value="TDL24671.1"/>
    <property type="molecule type" value="Genomic_DNA"/>
</dbReference>